<gene>
    <name evidence="2" type="ORF">THAOC_36893</name>
</gene>
<evidence type="ECO:0000313" key="2">
    <source>
        <dbReference type="EMBL" id="EJK44555.1"/>
    </source>
</evidence>
<feature type="compositionally biased region" description="Basic and acidic residues" evidence="1">
    <location>
        <begin position="1"/>
        <end position="22"/>
    </location>
</feature>
<feature type="region of interest" description="Disordered" evidence="1">
    <location>
        <begin position="102"/>
        <end position="133"/>
    </location>
</feature>
<evidence type="ECO:0000256" key="1">
    <source>
        <dbReference type="SAM" id="MobiDB-lite"/>
    </source>
</evidence>
<protein>
    <submittedName>
        <fullName evidence="2">Uncharacterized protein</fullName>
    </submittedName>
</protein>
<comment type="caution">
    <text evidence="2">The sequence shown here is derived from an EMBL/GenBank/DDBJ whole genome shotgun (WGS) entry which is preliminary data.</text>
</comment>
<feature type="compositionally biased region" description="Low complexity" evidence="1">
    <location>
        <begin position="24"/>
        <end position="39"/>
    </location>
</feature>
<accession>K0QZF7</accession>
<evidence type="ECO:0000313" key="3">
    <source>
        <dbReference type="Proteomes" id="UP000266841"/>
    </source>
</evidence>
<dbReference type="AlphaFoldDB" id="K0QZF7"/>
<reference evidence="2 3" key="1">
    <citation type="journal article" date="2012" name="Genome Biol.">
        <title>Genome and low-iron response of an oceanic diatom adapted to chronic iron limitation.</title>
        <authorList>
            <person name="Lommer M."/>
            <person name="Specht M."/>
            <person name="Roy A.S."/>
            <person name="Kraemer L."/>
            <person name="Andreson R."/>
            <person name="Gutowska M.A."/>
            <person name="Wolf J."/>
            <person name="Bergner S.V."/>
            <person name="Schilhabel M.B."/>
            <person name="Klostermeier U.C."/>
            <person name="Beiko R.G."/>
            <person name="Rosenstiel P."/>
            <person name="Hippler M."/>
            <person name="Laroche J."/>
        </authorList>
    </citation>
    <scope>NUCLEOTIDE SEQUENCE [LARGE SCALE GENOMIC DNA]</scope>
    <source>
        <strain evidence="2 3">CCMP1005</strain>
    </source>
</reference>
<organism evidence="2 3">
    <name type="scientific">Thalassiosira oceanica</name>
    <name type="common">Marine diatom</name>
    <dbReference type="NCBI Taxonomy" id="159749"/>
    <lineage>
        <taxon>Eukaryota</taxon>
        <taxon>Sar</taxon>
        <taxon>Stramenopiles</taxon>
        <taxon>Ochrophyta</taxon>
        <taxon>Bacillariophyta</taxon>
        <taxon>Coscinodiscophyceae</taxon>
        <taxon>Thalassiosirophycidae</taxon>
        <taxon>Thalassiosirales</taxon>
        <taxon>Thalassiosiraceae</taxon>
        <taxon>Thalassiosira</taxon>
    </lineage>
</organism>
<dbReference type="EMBL" id="AGNL01049545">
    <property type="protein sequence ID" value="EJK44555.1"/>
    <property type="molecule type" value="Genomic_DNA"/>
</dbReference>
<feature type="non-terminal residue" evidence="2">
    <location>
        <position position="1"/>
    </location>
</feature>
<proteinExistence type="predicted"/>
<keyword evidence="3" id="KW-1185">Reference proteome</keyword>
<feature type="region of interest" description="Disordered" evidence="1">
    <location>
        <begin position="1"/>
        <end position="57"/>
    </location>
</feature>
<dbReference type="Proteomes" id="UP000266841">
    <property type="component" value="Unassembled WGS sequence"/>
</dbReference>
<sequence>DGRGGRRDRPEEDAHARLRDGWRASLATSGLPSSSSPASQGHRRRGLLPGGVSDDAGGGSWPAIGCFYASGEIGPTGVAGVGRIGSRRTHIHGFATVACVMSDFGSPSSSSPSPQGPEANADKSGFEDDSAWG</sequence>
<name>K0QZF7_THAOC</name>